<accession>A0ABP7NPS0</accession>
<dbReference type="Proteomes" id="UP001418444">
    <property type="component" value="Unassembled WGS sequence"/>
</dbReference>
<name>A0ABP7NPS0_9ACTN</name>
<keyword evidence="2" id="KW-1185">Reference proteome</keyword>
<dbReference type="NCBIfam" id="TIGR04088">
    <property type="entry name" value="cognate_SipW"/>
    <property type="match status" value="1"/>
</dbReference>
<gene>
    <name evidence="1" type="ORF">GCM10022231_05730</name>
</gene>
<sequence>MSSPTPTRSPVSRLRQQLGETGWTRTRAVLSLGMVFGLGAVGTMAAWSDTATATTGMFSTSSVNVQMKLNSQHPTYNFAALNKINLARGASVAGMLPVNNTGDADFDYTTKVNTADAGTATYGSANAGTFAQNLTVNVFAGGSSDGTTCSGGLQIVDHPLSLGSANLIDTARRVAVGNSDPLCFQVTVNPNAPLAARMSAVSVDFQFAATQA</sequence>
<dbReference type="RefSeq" id="WP_344780437.1">
    <property type="nucleotide sequence ID" value="NZ_BAAAZW010000002.1"/>
</dbReference>
<evidence type="ECO:0008006" key="3">
    <source>
        <dbReference type="Google" id="ProtNLM"/>
    </source>
</evidence>
<dbReference type="EMBL" id="BAAAZW010000002">
    <property type="protein sequence ID" value="GAA3950893.1"/>
    <property type="molecule type" value="Genomic_DNA"/>
</dbReference>
<protein>
    <recommendedName>
        <fullName evidence="3">Ribosomally synthesized peptide with SipW-like signal peptide</fullName>
    </recommendedName>
</protein>
<dbReference type="InterPro" id="IPR023833">
    <property type="entry name" value="Signal_pept_SipW-depend-type"/>
</dbReference>
<evidence type="ECO:0000313" key="1">
    <source>
        <dbReference type="EMBL" id="GAA3950893.1"/>
    </source>
</evidence>
<proteinExistence type="predicted"/>
<evidence type="ECO:0000313" key="2">
    <source>
        <dbReference type="Proteomes" id="UP001418444"/>
    </source>
</evidence>
<reference evidence="2" key="1">
    <citation type="journal article" date="2019" name="Int. J. Syst. Evol. Microbiol.">
        <title>The Global Catalogue of Microorganisms (GCM) 10K type strain sequencing project: providing services to taxonomists for standard genome sequencing and annotation.</title>
        <authorList>
            <consortium name="The Broad Institute Genomics Platform"/>
            <consortium name="The Broad Institute Genome Sequencing Center for Infectious Disease"/>
            <person name="Wu L."/>
            <person name="Ma J."/>
        </authorList>
    </citation>
    <scope>NUCLEOTIDE SEQUENCE [LARGE SCALE GENOMIC DNA]</scope>
    <source>
        <strain evidence="2">JCM 16923</strain>
    </source>
</reference>
<organism evidence="1 2">
    <name type="scientific">Gordonia caeni</name>
    <dbReference type="NCBI Taxonomy" id="1007097"/>
    <lineage>
        <taxon>Bacteria</taxon>
        <taxon>Bacillati</taxon>
        <taxon>Actinomycetota</taxon>
        <taxon>Actinomycetes</taxon>
        <taxon>Mycobacteriales</taxon>
        <taxon>Gordoniaceae</taxon>
        <taxon>Gordonia</taxon>
    </lineage>
</organism>
<comment type="caution">
    <text evidence="1">The sequence shown here is derived from an EMBL/GenBank/DDBJ whole genome shotgun (WGS) entry which is preliminary data.</text>
</comment>